<dbReference type="GO" id="GO:0046872">
    <property type="term" value="F:metal ion binding"/>
    <property type="evidence" value="ECO:0007669"/>
    <property type="project" value="UniProtKB-KW"/>
</dbReference>
<proteinExistence type="inferred from homology"/>
<dbReference type="STRING" id="94237.ENSMMOP00000002506"/>
<dbReference type="AlphaFoldDB" id="A0A3Q3VM03"/>
<evidence type="ECO:0000313" key="9">
    <source>
        <dbReference type="Proteomes" id="UP000261620"/>
    </source>
</evidence>
<evidence type="ECO:0000256" key="2">
    <source>
        <dbReference type="ARBA" id="ARBA00007018"/>
    </source>
</evidence>
<accession>A0A3Q3VM03</accession>
<dbReference type="GO" id="GO:0005496">
    <property type="term" value="F:steroid binding"/>
    <property type="evidence" value="ECO:0007669"/>
    <property type="project" value="TreeGrafter"/>
</dbReference>
<dbReference type="Ensembl" id="ENSMMOT00000002547.1">
    <property type="protein sequence ID" value="ENSMMOP00000002506.1"/>
    <property type="gene ID" value="ENSMMOG00000002034.1"/>
</dbReference>
<keyword evidence="6" id="KW-0862">Zinc</keyword>
<reference evidence="8" key="1">
    <citation type="submission" date="2025-08" db="UniProtKB">
        <authorList>
            <consortium name="Ensembl"/>
        </authorList>
    </citation>
    <scope>IDENTIFICATION</scope>
</reference>
<dbReference type="Pfam" id="PF03006">
    <property type="entry name" value="HlyIII"/>
    <property type="match status" value="1"/>
</dbReference>
<evidence type="ECO:0000313" key="8">
    <source>
        <dbReference type="Ensembl" id="ENSMMOP00000002506.1"/>
    </source>
</evidence>
<evidence type="ECO:0000256" key="6">
    <source>
        <dbReference type="PIRSR" id="PIRSR604254-1"/>
    </source>
</evidence>
<dbReference type="Proteomes" id="UP000261620">
    <property type="component" value="Unplaced"/>
</dbReference>
<dbReference type="GO" id="GO:0005886">
    <property type="term" value="C:plasma membrane"/>
    <property type="evidence" value="ECO:0007669"/>
    <property type="project" value="TreeGrafter"/>
</dbReference>
<feature type="transmembrane region" description="Helical" evidence="7">
    <location>
        <begin position="119"/>
        <end position="139"/>
    </location>
</feature>
<evidence type="ECO:0000256" key="7">
    <source>
        <dbReference type="SAM" id="Phobius"/>
    </source>
</evidence>
<feature type="transmembrane region" description="Helical" evidence="7">
    <location>
        <begin position="93"/>
        <end position="113"/>
    </location>
</feature>
<name>A0A3Q3VM03_MOLML</name>
<comment type="similarity">
    <text evidence="2">Belongs to the ADIPOR family.</text>
</comment>
<organism evidence="8 9">
    <name type="scientific">Mola mola</name>
    <name type="common">Ocean sunfish</name>
    <name type="synonym">Tetraodon mola</name>
    <dbReference type="NCBI Taxonomy" id="94237"/>
    <lineage>
        <taxon>Eukaryota</taxon>
        <taxon>Metazoa</taxon>
        <taxon>Chordata</taxon>
        <taxon>Craniata</taxon>
        <taxon>Vertebrata</taxon>
        <taxon>Euteleostomi</taxon>
        <taxon>Actinopterygii</taxon>
        <taxon>Neopterygii</taxon>
        <taxon>Teleostei</taxon>
        <taxon>Neoteleostei</taxon>
        <taxon>Acanthomorphata</taxon>
        <taxon>Eupercaria</taxon>
        <taxon>Tetraodontiformes</taxon>
        <taxon>Molidae</taxon>
        <taxon>Mola</taxon>
    </lineage>
</organism>
<keyword evidence="4 7" id="KW-1133">Transmembrane helix</keyword>
<comment type="subcellular location">
    <subcellularLocation>
        <location evidence="1">Membrane</location>
        <topology evidence="1">Multi-pass membrane protein</topology>
    </subcellularLocation>
</comment>
<evidence type="ECO:0000256" key="1">
    <source>
        <dbReference type="ARBA" id="ARBA00004141"/>
    </source>
</evidence>
<evidence type="ECO:0000256" key="3">
    <source>
        <dbReference type="ARBA" id="ARBA00022692"/>
    </source>
</evidence>
<keyword evidence="5 7" id="KW-0472">Membrane</keyword>
<feature type="binding site" evidence="6">
    <location>
        <position position="111"/>
    </location>
    <ligand>
        <name>Zn(2+)</name>
        <dbReference type="ChEBI" id="CHEBI:29105"/>
    </ligand>
</feature>
<sequence>MPRVTFALPWPCLGILPSLPPTVRDLEVAPLFRERFVLSGYRPAGQPWRCYALSLFHIHNQTLNAWSHLLAAACVVARFTLFGISLDASSLPLVLYAVSAVTYLSCSAAAHLLQSHSEAAHYSLFLLGYVGVAIYQYGCALTHYLYSADAAWTQSMLGQVFLPAAAVLAWLSCATCCFAKLHFRRPYPPYRNLCQVLPMGVAYLLDISPVAHRMEIWVEESGPDSGSTVVLFLLSVFFFSCPVPERFSPGSFDIVGHSHQLFHVLLSLCTLAQQEALFLDFLWRRGQGVELKYRDPAQLSIMVLQPLFIASQLLYTATGVKHYTLKKTQQPNSENSVIVKTNLNS</sequence>
<dbReference type="GO" id="GO:0003707">
    <property type="term" value="F:nuclear steroid receptor activity"/>
    <property type="evidence" value="ECO:0007669"/>
    <property type="project" value="TreeGrafter"/>
</dbReference>
<feature type="transmembrane region" description="Helical" evidence="7">
    <location>
        <begin position="65"/>
        <end position="86"/>
    </location>
</feature>
<dbReference type="OMA" id="DAAHIDC"/>
<keyword evidence="9" id="KW-1185">Reference proteome</keyword>
<feature type="binding site" evidence="6">
    <location>
        <position position="259"/>
    </location>
    <ligand>
        <name>Zn(2+)</name>
        <dbReference type="ChEBI" id="CHEBI:29105"/>
    </ligand>
</feature>
<keyword evidence="6" id="KW-0479">Metal-binding</keyword>
<evidence type="ECO:0000256" key="4">
    <source>
        <dbReference type="ARBA" id="ARBA00022989"/>
    </source>
</evidence>
<feature type="binding site" evidence="6">
    <location>
        <position position="263"/>
    </location>
    <ligand>
        <name>Zn(2+)</name>
        <dbReference type="ChEBI" id="CHEBI:29105"/>
    </ligand>
</feature>
<evidence type="ECO:0000256" key="5">
    <source>
        <dbReference type="ARBA" id="ARBA00023136"/>
    </source>
</evidence>
<feature type="transmembrane region" description="Helical" evidence="7">
    <location>
        <begin position="160"/>
        <end position="183"/>
    </location>
</feature>
<dbReference type="PANTHER" id="PTHR20855:SF22">
    <property type="entry name" value="MEMBRANE PROGESTIN RECEPTOR BETA"/>
    <property type="match status" value="1"/>
</dbReference>
<dbReference type="PANTHER" id="PTHR20855">
    <property type="entry name" value="ADIPOR/PROGESTIN RECEPTOR-RELATED"/>
    <property type="match status" value="1"/>
</dbReference>
<reference evidence="8" key="2">
    <citation type="submission" date="2025-09" db="UniProtKB">
        <authorList>
            <consortium name="Ensembl"/>
        </authorList>
    </citation>
    <scope>IDENTIFICATION</scope>
</reference>
<protein>
    <submittedName>
        <fullName evidence="8">Uncharacterized protein</fullName>
    </submittedName>
</protein>
<dbReference type="InterPro" id="IPR004254">
    <property type="entry name" value="AdipoR/HlyIII-related"/>
</dbReference>
<keyword evidence="3 7" id="KW-0812">Transmembrane</keyword>